<keyword evidence="2" id="KW-1185">Reference proteome</keyword>
<dbReference type="Proteomes" id="UP001060085">
    <property type="component" value="Linkage Group LG01"/>
</dbReference>
<dbReference type="EMBL" id="CM044701">
    <property type="protein sequence ID" value="KAI5683574.1"/>
    <property type="molecule type" value="Genomic_DNA"/>
</dbReference>
<name>A0ACC0CFA1_CATRO</name>
<organism evidence="1 2">
    <name type="scientific">Catharanthus roseus</name>
    <name type="common">Madagascar periwinkle</name>
    <name type="synonym">Vinca rosea</name>
    <dbReference type="NCBI Taxonomy" id="4058"/>
    <lineage>
        <taxon>Eukaryota</taxon>
        <taxon>Viridiplantae</taxon>
        <taxon>Streptophyta</taxon>
        <taxon>Embryophyta</taxon>
        <taxon>Tracheophyta</taxon>
        <taxon>Spermatophyta</taxon>
        <taxon>Magnoliopsida</taxon>
        <taxon>eudicotyledons</taxon>
        <taxon>Gunneridae</taxon>
        <taxon>Pentapetalae</taxon>
        <taxon>asterids</taxon>
        <taxon>lamiids</taxon>
        <taxon>Gentianales</taxon>
        <taxon>Apocynaceae</taxon>
        <taxon>Rauvolfioideae</taxon>
        <taxon>Vinceae</taxon>
        <taxon>Catharanthinae</taxon>
        <taxon>Catharanthus</taxon>
    </lineage>
</organism>
<evidence type="ECO:0000313" key="2">
    <source>
        <dbReference type="Proteomes" id="UP001060085"/>
    </source>
</evidence>
<sequence>MDIALTVGASFLSSFLQVLFDRMATPDFLNLFCQQKYDYRILEKLKWKLLILQAVLDDAESKQSKNPAVKKWLEELQEVVYQADDLLDQINTEALRVKVETEYGSSTNCNLGLVREVVSKKPTSYQTYLVHKDDVYGREADKDEIIQKLLHNCADGEKFAVISLVGLGGIGKTTLAQFVYDDERLEDHFDVKAWVCVSEEYDPLRITKLILHQVTQSSYDPNETDMNLLQKKLKQDLSDQNFLLVLDDVWNRDYEDWLMLSKPLKYGKAGSRIIVTTRDEKVALTMGAQHIHRLNLLSEEDCLSLFRKHALIHRNLEFESIGKDIVKKCKGFPLAVKALAGLLRFEETVEDWNKILRSEEWDQANNDKVLPSLRLSYNCLSSYLKRCFSYCAVFHKDYQFSKNEVILLWMANDMLQGPRINRKRLEDIGEEFFRELRLRSFFEQSSDEKFSMHDPVNDLAKSVSGQYFVRLEDHQQCNDPLIAVRHLSYLSSYNDVFQKFKPLHDSKCLRTFLPLYFRGDIFHRMSQIVLVDFLPTFRSLRLPSWICTFYNLQTLLLAGCTSLKVFPENMEKLINLRHLDVSGVQLTKMPMKIERLEKLQLLSMGSLMFGKDSSLRIEELGRLCNLHGEFTISGLESVASAQDASKANMKGKKYINKLTLEWNGDAASSQLAQDVLANLQPHLEIEGVKINRYPGTWLSDWLGDPSFCRMTSLSISDCENCYSLPAIGQLPSLKYLKIDGLSKVSEMGEEFYGKRNPFPCLKEFTIKKMQELRKWHVPINGGFSCLEDLIIDDCPKLVGEIPKKLPSLRELKICGCPGLVNANGGLNIFDPKGISAPNLTSITLFDLKLKSLPEKMHTLLPSLRQLVLWNCPEIECFPEGGLPSSLEDLTIDRCQRLWRSCRREWGLPRLPSPTHFELSGTDEEETFLPDDFLLPSTLTSLRLASHKDLKMLNFGLLQHITCLESLEI</sequence>
<proteinExistence type="predicted"/>
<protein>
    <submittedName>
        <fullName evidence="1">Uncharacterized protein</fullName>
    </submittedName>
</protein>
<evidence type="ECO:0000313" key="1">
    <source>
        <dbReference type="EMBL" id="KAI5683574.1"/>
    </source>
</evidence>
<comment type="caution">
    <text evidence="1">The sequence shown here is derived from an EMBL/GenBank/DDBJ whole genome shotgun (WGS) entry which is preliminary data.</text>
</comment>
<gene>
    <name evidence="1" type="ORF">M9H77_04802</name>
</gene>
<accession>A0ACC0CFA1</accession>
<reference evidence="2" key="1">
    <citation type="journal article" date="2023" name="Nat. Plants">
        <title>Single-cell RNA sequencing provides a high-resolution roadmap for understanding the multicellular compartmentation of specialized metabolism.</title>
        <authorList>
            <person name="Sun S."/>
            <person name="Shen X."/>
            <person name="Li Y."/>
            <person name="Li Y."/>
            <person name="Wang S."/>
            <person name="Li R."/>
            <person name="Zhang H."/>
            <person name="Shen G."/>
            <person name="Guo B."/>
            <person name="Wei J."/>
            <person name="Xu J."/>
            <person name="St-Pierre B."/>
            <person name="Chen S."/>
            <person name="Sun C."/>
        </authorList>
    </citation>
    <scope>NUCLEOTIDE SEQUENCE [LARGE SCALE GENOMIC DNA]</scope>
</reference>